<feature type="compositionally biased region" description="Acidic residues" evidence="1">
    <location>
        <begin position="425"/>
        <end position="439"/>
    </location>
</feature>
<feature type="compositionally biased region" description="Basic and acidic residues" evidence="1">
    <location>
        <begin position="1304"/>
        <end position="1315"/>
    </location>
</feature>
<feature type="compositionally biased region" description="Polar residues" evidence="1">
    <location>
        <begin position="306"/>
        <end position="316"/>
    </location>
</feature>
<reference evidence="2" key="1">
    <citation type="journal article" date="2023" name="PhytoFront">
        <title>Draft Genome Resources of Seven Strains of Tilletia horrida, Causal Agent of Kernel Smut of Rice.</title>
        <authorList>
            <person name="Khanal S."/>
            <person name="Antony Babu S."/>
            <person name="Zhou X.G."/>
        </authorList>
    </citation>
    <scope>NUCLEOTIDE SEQUENCE</scope>
    <source>
        <strain evidence="2">TX6</strain>
    </source>
</reference>
<feature type="compositionally biased region" description="Polar residues" evidence="1">
    <location>
        <begin position="329"/>
        <end position="341"/>
    </location>
</feature>
<accession>A0AAN6JP01</accession>
<protein>
    <recommendedName>
        <fullName evidence="4">RING-type domain-containing protein</fullName>
    </recommendedName>
</protein>
<evidence type="ECO:0000313" key="3">
    <source>
        <dbReference type="Proteomes" id="UP001176517"/>
    </source>
</evidence>
<feature type="region of interest" description="Disordered" evidence="1">
    <location>
        <begin position="931"/>
        <end position="970"/>
    </location>
</feature>
<comment type="caution">
    <text evidence="2">The sequence shown here is derived from an EMBL/GenBank/DDBJ whole genome shotgun (WGS) entry which is preliminary data.</text>
</comment>
<dbReference type="SUPFAM" id="SSF54928">
    <property type="entry name" value="RNA-binding domain, RBD"/>
    <property type="match status" value="1"/>
</dbReference>
<feature type="compositionally biased region" description="Polar residues" evidence="1">
    <location>
        <begin position="37"/>
        <end position="54"/>
    </location>
</feature>
<evidence type="ECO:0000256" key="1">
    <source>
        <dbReference type="SAM" id="MobiDB-lite"/>
    </source>
</evidence>
<sequence>MSTERPRSKSLHVVPNKSLGDASAHPNPAPLLEQSHPAKSSTETAADCTASTGSKRALTIRTKHLDEGSGDAHSAAPVGRVRVRSSTVSQSGESKNVTPTTTTMTTCATAATAGPASAGPSASDKGLPSSPRTGRPGGTTTDPTSTPAVAAAAAAAPKGGRRSSLSRATKPTMTPFIKVKLNGGDAASSTNTTHVKGRKSADSSRQATKFSSVEEEQERNSAGRLGNARAGADHAPQNSHQNAKGAASPLAGSATIANRPKSNTITGLAPQLLRAQRAAAEAAKQAGLGRRPSLLSNMSSVTSSSPQGPNAQQHTSPPTPPLENGGDAQASSTSYSSNDSVFSPVLPPPNSALRSSRSREPISRRMTVSWDTRVRNDSPGQDTSPITAAAAAGGGAKQAEDGVGSVQSPEAPSVVFGDFGRSNDALDDNDDGEEGEGEESSTPKAFEVVGAALTHARGRARAQGRTTPGASDRFVAAAAECELCGIETGTLTVLLPCRHRACAACCSSGINQVSTSPPRSHVCAACRTPVESISLPRVVQRGAGGTADDDLGQAEGDDDDAAVAAERVTPALPPPTESATMLPPPPAPGFNFQLDEPKILLPSPAVPTVEANIVPLHASQLALQQASPGQGAPMHPYPTMQMLSAGGHASPYTPAHPDPSQGMQTEMGWNAGSFDLLAGGGGYSDDGQSGVGMDSSQLSAYDFASSAVVRIDNIPWTISCDDVMKWLPDPVFTLAPKSVCAQAIHIPIDLQNGKTSNACYLLCRDRKAAQRIVRARTNTKLCGRPVTLILTTFNELLDEIFTTRNLSASLDEDRAVYFTDQQLERLLYLLKEGGGQLKDGCKPIEFASSLMSLVPPRLAIAQKMSLFNVIHDMVNHCLSLAGGSPNVRPALDRLLLACSMCGAFNPEQKLAIIETARAALSALMLSDSMSRKSSPRARKAAALSLDGHHPGASPMSNHSTALLDPGTSPRSARSFTHLAVAGGILPALSHTQTAFPPELGSPAQAHFNTAPYATPPYATHEVPMQQAHSRASDGCLRPSTMVASARPKNDQGPYHPGGFAAPAQLFTPEYSPYQSFKPLQSGGPPSMAMSVHGDKSPLHMPAPSPATPLGYPPAPSSAVYPPFPPQFDASAPQTPLTHGAIPNGYFAFGHAVGNGGHGGGGGGLTTSNGMLLPPYAYPMGGMSHSASPMPAFGPIPPGVSQPVAHIPHGNELGLMHADAAQGASNGGLSSNQPATKTNETSTFGCQPAEAVEDSALVCDGSEPSSKSLRDEVSASLRKMQDDAQLEGRNAGGRHDAGPSLRSLAHRDGNDVKEDQAGFDRLVDAVTNAIHQKKKRKDHHQGKAAAARGDSS</sequence>
<dbReference type="Gene3D" id="3.30.70.330">
    <property type="match status" value="1"/>
</dbReference>
<dbReference type="EMBL" id="JAPDMZ010000367">
    <property type="protein sequence ID" value="KAK0543383.1"/>
    <property type="molecule type" value="Genomic_DNA"/>
</dbReference>
<feature type="region of interest" description="Disordered" evidence="1">
    <location>
        <begin position="1329"/>
        <end position="1351"/>
    </location>
</feature>
<feature type="region of interest" description="Disordered" evidence="1">
    <location>
        <begin position="1"/>
        <end position="445"/>
    </location>
</feature>
<proteinExistence type="predicted"/>
<evidence type="ECO:0008006" key="4">
    <source>
        <dbReference type="Google" id="ProtNLM"/>
    </source>
</evidence>
<feature type="compositionally biased region" description="Low complexity" evidence="1">
    <location>
        <begin position="267"/>
        <end position="305"/>
    </location>
</feature>
<dbReference type="InterPro" id="IPR012677">
    <property type="entry name" value="Nucleotide-bd_a/b_plait_sf"/>
</dbReference>
<feature type="compositionally biased region" description="Polar residues" evidence="1">
    <location>
        <begin position="1222"/>
        <end position="1242"/>
    </location>
</feature>
<gene>
    <name evidence="2" type="ORF">OC846_006432</name>
</gene>
<evidence type="ECO:0000313" key="2">
    <source>
        <dbReference type="EMBL" id="KAK0543383.1"/>
    </source>
</evidence>
<keyword evidence="3" id="KW-1185">Reference proteome</keyword>
<organism evidence="2 3">
    <name type="scientific">Tilletia horrida</name>
    <dbReference type="NCBI Taxonomy" id="155126"/>
    <lineage>
        <taxon>Eukaryota</taxon>
        <taxon>Fungi</taxon>
        <taxon>Dikarya</taxon>
        <taxon>Basidiomycota</taxon>
        <taxon>Ustilaginomycotina</taxon>
        <taxon>Exobasidiomycetes</taxon>
        <taxon>Tilletiales</taxon>
        <taxon>Tilletiaceae</taxon>
        <taxon>Tilletia</taxon>
    </lineage>
</organism>
<dbReference type="InterPro" id="IPR035979">
    <property type="entry name" value="RBD_domain_sf"/>
</dbReference>
<feature type="region of interest" description="Disordered" evidence="1">
    <location>
        <begin position="1041"/>
        <end position="1060"/>
    </location>
</feature>
<feature type="region of interest" description="Disordered" evidence="1">
    <location>
        <begin position="1221"/>
        <end position="1242"/>
    </location>
</feature>
<feature type="compositionally biased region" description="Basic residues" evidence="1">
    <location>
        <begin position="1330"/>
        <end position="1341"/>
    </location>
</feature>
<dbReference type="GO" id="GO:0003676">
    <property type="term" value="F:nucleic acid binding"/>
    <property type="evidence" value="ECO:0007669"/>
    <property type="project" value="InterPro"/>
</dbReference>
<feature type="region of interest" description="Disordered" evidence="1">
    <location>
        <begin position="1080"/>
        <end position="1105"/>
    </location>
</feature>
<name>A0AAN6JP01_9BASI</name>
<dbReference type="Proteomes" id="UP001176517">
    <property type="component" value="Unassembled WGS sequence"/>
</dbReference>
<feature type="region of interest" description="Disordered" evidence="1">
    <location>
        <begin position="1286"/>
        <end position="1315"/>
    </location>
</feature>
<feature type="compositionally biased region" description="Low complexity" evidence="1">
    <location>
        <begin position="98"/>
        <end position="158"/>
    </location>
</feature>